<name>A0ABV2ALL4_9EUKA</name>
<dbReference type="EMBL" id="JBDODL010000729">
    <property type="protein sequence ID" value="MES1920545.1"/>
    <property type="molecule type" value="Genomic_DNA"/>
</dbReference>
<dbReference type="SUPFAM" id="SSF50729">
    <property type="entry name" value="PH domain-like"/>
    <property type="match status" value="1"/>
</dbReference>
<comment type="caution">
    <text evidence="3">The sequence shown here is derived from an EMBL/GenBank/DDBJ whole genome shotgun (WGS) entry which is preliminary data.</text>
</comment>
<evidence type="ECO:0000259" key="2">
    <source>
        <dbReference type="PROSITE" id="PS50003"/>
    </source>
</evidence>
<evidence type="ECO:0000256" key="1">
    <source>
        <dbReference type="SAM" id="MobiDB-lite"/>
    </source>
</evidence>
<gene>
    <name evidence="3" type="primary">ARAP1</name>
    <name evidence="3" type="ORF">MHBO_002207</name>
</gene>
<accession>A0ABV2ALL4</accession>
<dbReference type="InterPro" id="IPR011993">
    <property type="entry name" value="PH-like_dom_sf"/>
</dbReference>
<feature type="region of interest" description="Disordered" evidence="1">
    <location>
        <begin position="252"/>
        <end position="272"/>
    </location>
</feature>
<keyword evidence="4" id="KW-1185">Reference proteome</keyword>
<proteinExistence type="predicted"/>
<dbReference type="PROSITE" id="PS50003">
    <property type="entry name" value="PH_DOMAIN"/>
    <property type="match status" value="1"/>
</dbReference>
<dbReference type="Gene3D" id="2.30.29.30">
    <property type="entry name" value="Pleckstrin-homology domain (PH domain)/Phosphotyrosine-binding domain (PTB)"/>
    <property type="match status" value="1"/>
</dbReference>
<evidence type="ECO:0000313" key="4">
    <source>
        <dbReference type="Proteomes" id="UP001439008"/>
    </source>
</evidence>
<reference evidence="3 4" key="1">
    <citation type="journal article" date="2024" name="BMC Biol.">
        <title>Comparative genomics of Ascetosporea gives new insight into the evolutionary basis for animal parasitism in Rhizaria.</title>
        <authorList>
            <person name="Hiltunen Thoren M."/>
            <person name="Onut-Brannstrom I."/>
            <person name="Alfjorden A."/>
            <person name="Peckova H."/>
            <person name="Swords F."/>
            <person name="Hooper C."/>
            <person name="Holzer A.S."/>
            <person name="Bass D."/>
            <person name="Burki F."/>
        </authorList>
    </citation>
    <scope>NUCLEOTIDE SEQUENCE [LARGE SCALE GENOMIC DNA]</scope>
    <source>
        <strain evidence="3">20-A016</strain>
    </source>
</reference>
<dbReference type="Pfam" id="PF00169">
    <property type="entry name" value="PH"/>
    <property type="match status" value="1"/>
</dbReference>
<dbReference type="PANTHER" id="PTHR12752:SF9">
    <property type="entry name" value="KRAMER, ISOFORM I"/>
    <property type="match status" value="1"/>
</dbReference>
<dbReference type="SMART" id="SM00233">
    <property type="entry name" value="PH"/>
    <property type="match status" value="1"/>
</dbReference>
<sequence length="272" mass="31284">MSTARRSIFEQESSISIEITKSDLAKRTFHQSWLVKRGGFKSGIKHWKKRFFVLKEDYLYYFKNLEAEKPLGKFSTKHLSTTLIGEKKESRNFAFVTYERTIYARAYSVQERNKWCDAVKSLQQKILENSRERALSTEKLVVEIKDLKKAIPPSSPTPPEMTSKNNTEMNTLNTILSDEIVLRSSNSLGHKAFQVVPRHGVQPRAARLLAGSARVYPRSGRAREEQFSEGGAETSHRLLDSHLRQIRLRRPGHNRFRPNSRSTSGKICANRC</sequence>
<dbReference type="Proteomes" id="UP001439008">
    <property type="component" value="Unassembled WGS sequence"/>
</dbReference>
<organism evidence="3 4">
    <name type="scientific">Bonamia ostreae</name>
    <dbReference type="NCBI Taxonomy" id="126728"/>
    <lineage>
        <taxon>Eukaryota</taxon>
        <taxon>Sar</taxon>
        <taxon>Rhizaria</taxon>
        <taxon>Endomyxa</taxon>
        <taxon>Ascetosporea</taxon>
        <taxon>Haplosporida</taxon>
        <taxon>Bonamia</taxon>
    </lineage>
</organism>
<dbReference type="PANTHER" id="PTHR12752">
    <property type="entry name" value="PHOSPHOINOSITOL 3-PHOSPHATE-BINDING PROTEIN"/>
    <property type="match status" value="1"/>
</dbReference>
<protein>
    <submittedName>
        <fullName evidence="3">Phosphatidylinositol-3,4,5-trisphosphate binding</fullName>
    </submittedName>
</protein>
<feature type="domain" description="PH" evidence="2">
    <location>
        <begin position="27"/>
        <end position="124"/>
    </location>
</feature>
<evidence type="ECO:0000313" key="3">
    <source>
        <dbReference type="EMBL" id="MES1920545.1"/>
    </source>
</evidence>
<dbReference type="InterPro" id="IPR001849">
    <property type="entry name" value="PH_domain"/>
</dbReference>